<protein>
    <submittedName>
        <fullName evidence="10">Protein ALP1-like</fullName>
    </submittedName>
</protein>
<keyword evidence="8" id="KW-0472">Membrane</keyword>
<evidence type="ECO:0000313" key="11">
    <source>
        <dbReference type="Proteomes" id="UP001219518"/>
    </source>
</evidence>
<evidence type="ECO:0000256" key="1">
    <source>
        <dbReference type="ARBA" id="ARBA00001968"/>
    </source>
</evidence>
<evidence type="ECO:0000256" key="4">
    <source>
        <dbReference type="ARBA" id="ARBA00022722"/>
    </source>
</evidence>
<dbReference type="Pfam" id="PF13359">
    <property type="entry name" value="DDE_Tnp_4"/>
    <property type="match status" value="1"/>
</dbReference>
<comment type="caution">
    <text evidence="10">The sequence shown here is derived from an EMBL/GenBank/DDBJ whole genome shotgun (WGS) entry which is preliminary data.</text>
</comment>
<keyword evidence="7" id="KW-0539">Nucleus</keyword>
<evidence type="ECO:0000256" key="8">
    <source>
        <dbReference type="SAM" id="Phobius"/>
    </source>
</evidence>
<reference evidence="10" key="1">
    <citation type="submission" date="2021-07" db="EMBL/GenBank/DDBJ databases">
        <authorList>
            <person name="Catto M.A."/>
            <person name="Jacobson A."/>
            <person name="Kennedy G."/>
            <person name="Labadie P."/>
            <person name="Hunt B.G."/>
            <person name="Srinivasan R."/>
        </authorList>
    </citation>
    <scope>NUCLEOTIDE SEQUENCE</scope>
    <source>
        <strain evidence="10">PL_HMW_Pooled</strain>
        <tissue evidence="10">Head</tissue>
    </source>
</reference>
<dbReference type="Proteomes" id="UP001219518">
    <property type="component" value="Unassembled WGS sequence"/>
</dbReference>
<comment type="similarity">
    <text evidence="3">Belongs to the HARBI1 family.</text>
</comment>
<dbReference type="AlphaFoldDB" id="A0AAE1LJL0"/>
<name>A0AAE1LJL0_9NEOP</name>
<dbReference type="InterPro" id="IPR045249">
    <property type="entry name" value="HARBI1-like"/>
</dbReference>
<keyword evidence="4" id="KW-0540">Nuclease</keyword>
<accession>A0AAE1LJL0</accession>
<keyword evidence="6" id="KW-0378">Hydrolase</keyword>
<sequence length="381" mass="44365">MCSQSYHHIMDNNSIRIICAAYYVLLLGVCYLWRKERTNRRYWRHPSLVLEEGEYNTLFTYYKENCHDRFFRYCRMEVWQFDELLNLLRRRLSKRSRRQPVPPEERLAMTLRFLAHGGDLVTLAESYRRGQSTAQKIVKETCEAIWSVLSPLYVKVPDQDGWRKKAADFWRLWNFPNCIGALDGKHIDFVAPPNAGSTTFNYHERHSLVLMAMCDAQYRFTYVDVGSYGSQHDSSIFSASEFGRDLLSGNLDLPEAQPLPMRDNPRYPFWLVADQAFPLSQHILRPYPGKNLTEAQRVFNYRMYCPANYVDQEDDNGAFIPGAWRAEAIPEGQPLFLDIGRVGGNNPGVVLQRMRDTVANYFTSDDGAVEWQLRAVYAGYR</sequence>
<keyword evidence="8" id="KW-1133">Transmembrane helix</keyword>
<comment type="cofactor">
    <cofactor evidence="1">
        <name>a divalent metal cation</name>
        <dbReference type="ChEBI" id="CHEBI:60240"/>
    </cofactor>
</comment>
<dbReference type="EMBL" id="JAHWGI010001100">
    <property type="protein sequence ID" value="KAK3922596.1"/>
    <property type="molecule type" value="Genomic_DNA"/>
</dbReference>
<evidence type="ECO:0000259" key="9">
    <source>
        <dbReference type="Pfam" id="PF13359"/>
    </source>
</evidence>
<dbReference type="PANTHER" id="PTHR22930">
    <property type="match status" value="1"/>
</dbReference>
<evidence type="ECO:0000256" key="2">
    <source>
        <dbReference type="ARBA" id="ARBA00004123"/>
    </source>
</evidence>
<comment type="subcellular location">
    <subcellularLocation>
        <location evidence="2">Nucleus</location>
    </subcellularLocation>
</comment>
<feature type="transmembrane region" description="Helical" evidence="8">
    <location>
        <begin position="15"/>
        <end position="34"/>
    </location>
</feature>
<feature type="domain" description="DDE Tnp4" evidence="9">
    <location>
        <begin position="182"/>
        <end position="303"/>
    </location>
</feature>
<proteinExistence type="inferred from homology"/>
<keyword evidence="11" id="KW-1185">Reference proteome</keyword>
<dbReference type="InterPro" id="IPR027806">
    <property type="entry name" value="HARBI1_dom"/>
</dbReference>
<evidence type="ECO:0000256" key="6">
    <source>
        <dbReference type="ARBA" id="ARBA00022801"/>
    </source>
</evidence>
<gene>
    <name evidence="10" type="ORF">KUF71_012053</name>
</gene>
<evidence type="ECO:0000256" key="7">
    <source>
        <dbReference type="ARBA" id="ARBA00023242"/>
    </source>
</evidence>
<keyword evidence="5" id="KW-0479">Metal-binding</keyword>
<keyword evidence="8" id="KW-0812">Transmembrane</keyword>
<dbReference type="PANTHER" id="PTHR22930:SF269">
    <property type="entry name" value="NUCLEASE HARBI1-LIKE PROTEIN"/>
    <property type="match status" value="1"/>
</dbReference>
<evidence type="ECO:0000313" key="10">
    <source>
        <dbReference type="EMBL" id="KAK3922596.1"/>
    </source>
</evidence>
<dbReference type="GO" id="GO:0016787">
    <property type="term" value="F:hydrolase activity"/>
    <property type="evidence" value="ECO:0007669"/>
    <property type="project" value="UniProtKB-KW"/>
</dbReference>
<dbReference type="GO" id="GO:0004518">
    <property type="term" value="F:nuclease activity"/>
    <property type="evidence" value="ECO:0007669"/>
    <property type="project" value="UniProtKB-KW"/>
</dbReference>
<evidence type="ECO:0000256" key="3">
    <source>
        <dbReference type="ARBA" id="ARBA00006958"/>
    </source>
</evidence>
<reference evidence="10" key="2">
    <citation type="journal article" date="2023" name="BMC Genomics">
        <title>Pest status, molecular evolution, and epigenetic factors derived from the genome assembly of Frankliniella fusca, a thysanopteran phytovirus vector.</title>
        <authorList>
            <person name="Catto M.A."/>
            <person name="Labadie P.E."/>
            <person name="Jacobson A.L."/>
            <person name="Kennedy G.G."/>
            <person name="Srinivasan R."/>
            <person name="Hunt B.G."/>
        </authorList>
    </citation>
    <scope>NUCLEOTIDE SEQUENCE</scope>
    <source>
        <strain evidence="10">PL_HMW_Pooled</strain>
    </source>
</reference>
<organism evidence="10 11">
    <name type="scientific">Frankliniella fusca</name>
    <dbReference type="NCBI Taxonomy" id="407009"/>
    <lineage>
        <taxon>Eukaryota</taxon>
        <taxon>Metazoa</taxon>
        <taxon>Ecdysozoa</taxon>
        <taxon>Arthropoda</taxon>
        <taxon>Hexapoda</taxon>
        <taxon>Insecta</taxon>
        <taxon>Pterygota</taxon>
        <taxon>Neoptera</taxon>
        <taxon>Paraneoptera</taxon>
        <taxon>Thysanoptera</taxon>
        <taxon>Terebrantia</taxon>
        <taxon>Thripoidea</taxon>
        <taxon>Thripidae</taxon>
        <taxon>Frankliniella</taxon>
    </lineage>
</organism>
<dbReference type="GO" id="GO:0005634">
    <property type="term" value="C:nucleus"/>
    <property type="evidence" value="ECO:0007669"/>
    <property type="project" value="UniProtKB-SubCell"/>
</dbReference>
<dbReference type="GO" id="GO:0046872">
    <property type="term" value="F:metal ion binding"/>
    <property type="evidence" value="ECO:0007669"/>
    <property type="project" value="UniProtKB-KW"/>
</dbReference>
<evidence type="ECO:0000256" key="5">
    <source>
        <dbReference type="ARBA" id="ARBA00022723"/>
    </source>
</evidence>